<evidence type="ECO:0000313" key="2">
    <source>
        <dbReference type="EMBL" id="CEN56485.1"/>
    </source>
</evidence>
<name>A0A0B7IZD9_9PROT</name>
<sequence length="145" mass="15817">MPLQCSDCQNKELKFQPLQFEVIKGQPRSAFGLTCTSCGHIEEIIKIKAPSKQSPSVDMRNYIKIVDYNALKTKYEALTRKLNSINIKAHEVSASGEIQLEPIDPKKPAGILNPKLQQQNLNAQTQAAQSSNAGANPADPTAPSS</sequence>
<dbReference type="AlphaFoldDB" id="A0A0B7IZD9"/>
<dbReference type="EMBL" id="LN794158">
    <property type="protein sequence ID" value="CEN56485.1"/>
    <property type="molecule type" value="Genomic_DNA"/>
</dbReference>
<reference evidence="3" key="1">
    <citation type="submission" date="2014-12" db="EMBL/GenBank/DDBJ databases">
        <authorList>
            <person name="Salcher M.M."/>
        </authorList>
    </citation>
    <scope>NUCLEOTIDE SEQUENCE [LARGE SCALE GENOMIC DNA]</scope>
    <source>
        <strain evidence="3">MMS-10A-171</strain>
    </source>
</reference>
<gene>
    <name evidence="2" type="ORF">BN1209_1448</name>
</gene>
<feature type="region of interest" description="Disordered" evidence="1">
    <location>
        <begin position="99"/>
        <end position="145"/>
    </location>
</feature>
<organism evidence="2 3">
    <name type="scientific">Candidatus Methylopumilus turicensis</name>
    <dbReference type="NCBI Taxonomy" id="1581680"/>
    <lineage>
        <taxon>Bacteria</taxon>
        <taxon>Pseudomonadati</taxon>
        <taxon>Pseudomonadota</taxon>
        <taxon>Betaproteobacteria</taxon>
        <taxon>Nitrosomonadales</taxon>
        <taxon>Methylophilaceae</taxon>
        <taxon>Candidatus Methylopumilus</taxon>
    </lineage>
</organism>
<protein>
    <submittedName>
        <fullName evidence="2">Uncharacterized protein</fullName>
    </submittedName>
</protein>
<dbReference type="Proteomes" id="UP000056322">
    <property type="component" value="Chromosome 1"/>
</dbReference>
<dbReference type="HOGENOM" id="CLU_1784597_0_0_4"/>
<feature type="compositionally biased region" description="Low complexity" evidence="1">
    <location>
        <begin position="117"/>
        <end position="138"/>
    </location>
</feature>
<evidence type="ECO:0000256" key="1">
    <source>
        <dbReference type="SAM" id="MobiDB-lite"/>
    </source>
</evidence>
<accession>A0A0B7IZD9</accession>
<dbReference type="KEGG" id="mbac:BN1209_1448"/>
<evidence type="ECO:0000313" key="3">
    <source>
        <dbReference type="Proteomes" id="UP000056322"/>
    </source>
</evidence>
<keyword evidence="3" id="KW-1185">Reference proteome</keyword>
<proteinExistence type="predicted"/>